<keyword evidence="1 3" id="KW-0694">RNA-binding</keyword>
<organism evidence="5 6">
    <name type="scientific">Candidatus Sungbacteria bacterium RIFCSPHIGHO2_01_FULL_47_32</name>
    <dbReference type="NCBI Taxonomy" id="1802264"/>
    <lineage>
        <taxon>Bacteria</taxon>
        <taxon>Candidatus Sungiibacteriota</taxon>
    </lineage>
</organism>
<comment type="caution">
    <text evidence="5">The sequence shown here is derived from an EMBL/GenBank/DDBJ whole genome shotgun (WGS) entry which is preliminary data.</text>
</comment>
<dbReference type="Pfam" id="PF01728">
    <property type="entry name" value="FtsJ"/>
    <property type="match status" value="1"/>
</dbReference>
<feature type="domain" description="RNA-binding S4" evidence="4">
    <location>
        <begin position="4"/>
        <end position="68"/>
    </location>
</feature>
<dbReference type="AlphaFoldDB" id="A0A1G2K4V6"/>
<dbReference type="Gene3D" id="3.40.50.150">
    <property type="entry name" value="Vaccinia Virus protein VP39"/>
    <property type="match status" value="1"/>
</dbReference>
<dbReference type="Gene3D" id="3.10.290.10">
    <property type="entry name" value="RNA-binding S4 domain"/>
    <property type="match status" value="1"/>
</dbReference>
<dbReference type="GO" id="GO:0008168">
    <property type="term" value="F:methyltransferase activity"/>
    <property type="evidence" value="ECO:0007669"/>
    <property type="project" value="InterPro"/>
</dbReference>
<dbReference type="GO" id="GO:0032259">
    <property type="term" value="P:methylation"/>
    <property type="evidence" value="ECO:0007669"/>
    <property type="project" value="InterPro"/>
</dbReference>
<dbReference type="SUPFAM" id="SSF53335">
    <property type="entry name" value="S-adenosyl-L-methionine-dependent methyltransferases"/>
    <property type="match status" value="1"/>
</dbReference>
<dbReference type="InterPro" id="IPR004538">
    <property type="entry name" value="Hemolysin_A/TlyA"/>
</dbReference>
<name>A0A1G2K4V6_9BACT</name>
<dbReference type="InterPro" id="IPR047048">
    <property type="entry name" value="TlyA"/>
</dbReference>
<dbReference type="InterPro" id="IPR029063">
    <property type="entry name" value="SAM-dependent_MTases_sf"/>
</dbReference>
<dbReference type="PANTHER" id="PTHR32319:SF0">
    <property type="entry name" value="BACTERIAL HEMOLYSIN-LIKE PROTEIN"/>
    <property type="match status" value="1"/>
</dbReference>
<gene>
    <name evidence="5" type="ORF">A2633_04185</name>
</gene>
<evidence type="ECO:0000256" key="3">
    <source>
        <dbReference type="PROSITE-ProRule" id="PRU00182"/>
    </source>
</evidence>
<dbReference type="CDD" id="cd00165">
    <property type="entry name" value="S4"/>
    <property type="match status" value="1"/>
</dbReference>
<evidence type="ECO:0000256" key="2">
    <source>
        <dbReference type="ARBA" id="ARBA00029460"/>
    </source>
</evidence>
<evidence type="ECO:0000256" key="1">
    <source>
        <dbReference type="ARBA" id="ARBA00022884"/>
    </source>
</evidence>
<reference evidence="5 6" key="1">
    <citation type="journal article" date="2016" name="Nat. Commun.">
        <title>Thousands of microbial genomes shed light on interconnected biogeochemical processes in an aquifer system.</title>
        <authorList>
            <person name="Anantharaman K."/>
            <person name="Brown C.T."/>
            <person name="Hug L.A."/>
            <person name="Sharon I."/>
            <person name="Castelle C.J."/>
            <person name="Probst A.J."/>
            <person name="Thomas B.C."/>
            <person name="Singh A."/>
            <person name="Wilkins M.J."/>
            <person name="Karaoz U."/>
            <person name="Brodie E.L."/>
            <person name="Williams K.H."/>
            <person name="Hubbard S.S."/>
            <person name="Banfield J.F."/>
        </authorList>
    </citation>
    <scope>NUCLEOTIDE SEQUENCE [LARGE SCALE GENOMIC DNA]</scope>
</reference>
<dbReference type="InterPro" id="IPR036986">
    <property type="entry name" value="S4_RNA-bd_sf"/>
</dbReference>
<evidence type="ECO:0000259" key="4">
    <source>
        <dbReference type="SMART" id="SM00363"/>
    </source>
</evidence>
<dbReference type="PROSITE" id="PS50889">
    <property type="entry name" value="S4"/>
    <property type="match status" value="1"/>
</dbReference>
<evidence type="ECO:0000313" key="5">
    <source>
        <dbReference type="EMBL" id="OGZ94447.1"/>
    </source>
</evidence>
<comment type="similarity">
    <text evidence="2">Belongs to the TlyA family.</text>
</comment>
<dbReference type="InterPro" id="IPR002877">
    <property type="entry name" value="RNA_MeTrfase_FtsJ_dom"/>
</dbReference>
<dbReference type="NCBIfam" id="TIGR00478">
    <property type="entry name" value="tly"/>
    <property type="match status" value="1"/>
</dbReference>
<dbReference type="Proteomes" id="UP000177152">
    <property type="component" value="Unassembled WGS sequence"/>
</dbReference>
<dbReference type="GO" id="GO:0003723">
    <property type="term" value="F:RNA binding"/>
    <property type="evidence" value="ECO:0007669"/>
    <property type="project" value="UniProtKB-KW"/>
</dbReference>
<evidence type="ECO:0000313" key="6">
    <source>
        <dbReference type="Proteomes" id="UP000177152"/>
    </source>
</evidence>
<dbReference type="InterPro" id="IPR002942">
    <property type="entry name" value="S4_RNA-bd"/>
</dbReference>
<dbReference type="EMBL" id="MHQC01000036">
    <property type="protein sequence ID" value="OGZ94447.1"/>
    <property type="molecule type" value="Genomic_DNA"/>
</dbReference>
<protein>
    <recommendedName>
        <fullName evidence="4">RNA-binding S4 domain-containing protein</fullName>
    </recommendedName>
</protein>
<accession>A0A1G2K4V6</accession>
<proteinExistence type="inferred from homology"/>
<dbReference type="SMART" id="SM00363">
    <property type="entry name" value="S4"/>
    <property type="match status" value="1"/>
</dbReference>
<dbReference type="PANTHER" id="PTHR32319">
    <property type="entry name" value="BACTERIAL HEMOLYSIN-LIKE PROTEIN"/>
    <property type="match status" value="1"/>
</dbReference>
<sequence>MKKKRLDDILISQNLASDKNDAFIVVTEGRVFVDGQKAVSPSQLVPAGADIAVCKNDGYVGRGALKLEGAIKDFGLQPQGKICADIGAATGGFTEVLLKYGAKKVYAIDTAKGKLAEKIRKDERVAVMEDTNILYLNALPERVDLATIDVSFTSLRLVLPALEKFLIKGGEVVALFKPQYETRDHDMLKHGIVRDDVAREGLLLDFKRWLENTDWTLDGSIKSPIRGSKGNTEYLLYLRK</sequence>
<dbReference type="SUPFAM" id="SSF55174">
    <property type="entry name" value="Alpha-L RNA-binding motif"/>
    <property type="match status" value="1"/>
</dbReference>
<dbReference type="CDD" id="cd02440">
    <property type="entry name" value="AdoMet_MTases"/>
    <property type="match status" value="1"/>
</dbReference>